<dbReference type="EMBL" id="FQXR01000012">
    <property type="protein sequence ID" value="SHI12461.1"/>
    <property type="molecule type" value="Genomic_DNA"/>
</dbReference>
<reference evidence="1 2" key="1">
    <citation type="submission" date="2016-11" db="EMBL/GenBank/DDBJ databases">
        <authorList>
            <person name="Jaros S."/>
            <person name="Januszkiewicz K."/>
            <person name="Wedrychowicz H."/>
        </authorList>
    </citation>
    <scope>NUCLEOTIDE SEQUENCE [LARGE SCALE GENOMIC DNA]</scope>
    <source>
        <strain evidence="1 2">DSM 13106</strain>
    </source>
</reference>
<accession>A0A1M5YK95</accession>
<dbReference type="STRING" id="1123281.SAMN02745180_02268"/>
<organism evidence="1 2">
    <name type="scientific">Sporanaerobacter acetigenes DSM 13106</name>
    <dbReference type="NCBI Taxonomy" id="1123281"/>
    <lineage>
        <taxon>Bacteria</taxon>
        <taxon>Bacillati</taxon>
        <taxon>Bacillota</taxon>
        <taxon>Tissierellia</taxon>
        <taxon>Tissierellales</taxon>
        <taxon>Sporanaerobacteraceae</taxon>
        <taxon>Sporanaerobacter</taxon>
    </lineage>
</organism>
<dbReference type="Proteomes" id="UP000184389">
    <property type="component" value="Unassembled WGS sequence"/>
</dbReference>
<evidence type="ECO:0000313" key="1">
    <source>
        <dbReference type="EMBL" id="SHI12461.1"/>
    </source>
</evidence>
<name>A0A1M5YK95_9FIRM</name>
<sequence length="119" mass="13444">MKNGDLVQEAINRASNEGIYTIAMGNSLMGTGRDPLGDSNDLNSYIKGYFWRNTEYRMIKEDILVPMDSRCVASPTGDDKYVFYYSGGMSWAVPYTAGLYALCCQVNPKNFHEFQQEVQ</sequence>
<proteinExistence type="predicted"/>
<keyword evidence="2" id="KW-1185">Reference proteome</keyword>
<dbReference type="AlphaFoldDB" id="A0A1M5YK95"/>
<evidence type="ECO:0008006" key="3">
    <source>
        <dbReference type="Google" id="ProtNLM"/>
    </source>
</evidence>
<protein>
    <recommendedName>
        <fullName evidence="3">Subtilase family protein</fullName>
    </recommendedName>
</protein>
<dbReference type="InterPro" id="IPR036852">
    <property type="entry name" value="Peptidase_S8/S53_dom_sf"/>
</dbReference>
<evidence type="ECO:0000313" key="2">
    <source>
        <dbReference type="Proteomes" id="UP000184389"/>
    </source>
</evidence>
<dbReference type="SUPFAM" id="SSF52743">
    <property type="entry name" value="Subtilisin-like"/>
    <property type="match status" value="1"/>
</dbReference>
<gene>
    <name evidence="1" type="ORF">SAMN02745180_02268</name>
</gene>
<dbReference type="GO" id="GO:0004252">
    <property type="term" value="F:serine-type endopeptidase activity"/>
    <property type="evidence" value="ECO:0007669"/>
    <property type="project" value="InterPro"/>
</dbReference>
<dbReference type="GO" id="GO:0006508">
    <property type="term" value="P:proteolysis"/>
    <property type="evidence" value="ECO:0007669"/>
    <property type="project" value="InterPro"/>
</dbReference>
<dbReference type="RefSeq" id="WP_072744910.1">
    <property type="nucleotide sequence ID" value="NZ_FQXR01000012.1"/>
</dbReference>
<dbReference type="OrthoDB" id="9798386at2"/>